<dbReference type="PRINTS" id="PR00690">
    <property type="entry name" value="ADHESNFAMILY"/>
</dbReference>
<dbReference type="GO" id="GO:0030001">
    <property type="term" value="P:metal ion transport"/>
    <property type="evidence" value="ECO:0007669"/>
    <property type="project" value="InterPro"/>
</dbReference>
<gene>
    <name evidence="8" type="ORF">HDA33_001075</name>
</gene>
<sequence>MHRTPRRRAAAALTLASALALAGCGADSGGDGQAGSGDPAAVATTTQLGSVLGDVARCADATTATVMGPGDDPHDFAPSSQQVAQMARAGLVFANGLGLEAGMASALENAAQDGAQVLEVAPRLDPLPFGAGEGAADEHAGETAGEHAAHAEEGSAGAHDGHDRGSQDPHVWMDVARMARAAEVMGDALAEHTGEDRFADCGRQVRGELEATDAEVREILAAVPEDRRRLIADHDAYGYFAAAYGFEVAGVVVPGGSTDGEPSSQRIAELTRAVADSGADALVTSAGGGAPTVESIAADGGGSTPVVELYEGGVGPADGEQAGYAEAMLHNARVLADALGE</sequence>
<feature type="chain" id="PRO_5039180800" evidence="7">
    <location>
        <begin position="23"/>
        <end position="341"/>
    </location>
</feature>
<evidence type="ECO:0000313" key="8">
    <source>
        <dbReference type="EMBL" id="MBB5848511.1"/>
    </source>
</evidence>
<organism evidence="8 9">
    <name type="scientific">Micrococcus endophyticus</name>
    <dbReference type="NCBI Taxonomy" id="455343"/>
    <lineage>
        <taxon>Bacteria</taxon>
        <taxon>Bacillati</taxon>
        <taxon>Actinomycetota</taxon>
        <taxon>Actinomycetes</taxon>
        <taxon>Micrococcales</taxon>
        <taxon>Micrococcaceae</taxon>
        <taxon>Micrococcus</taxon>
    </lineage>
</organism>
<reference evidence="8 9" key="1">
    <citation type="submission" date="2020-08" db="EMBL/GenBank/DDBJ databases">
        <title>Sequencing the genomes of 1000 actinobacteria strains.</title>
        <authorList>
            <person name="Klenk H.-P."/>
        </authorList>
    </citation>
    <scope>NUCLEOTIDE SEQUENCE [LARGE SCALE GENOMIC DNA]</scope>
    <source>
        <strain evidence="8 9">DSM 17945</strain>
    </source>
</reference>
<keyword evidence="4 7" id="KW-0732">Signal</keyword>
<evidence type="ECO:0000256" key="3">
    <source>
        <dbReference type="ARBA" id="ARBA00022723"/>
    </source>
</evidence>
<comment type="caution">
    <text evidence="8">The sequence shown here is derived from an EMBL/GenBank/DDBJ whole genome shotgun (WGS) entry which is preliminary data.</text>
</comment>
<feature type="signal peptide" evidence="7">
    <location>
        <begin position="1"/>
        <end position="22"/>
    </location>
</feature>
<dbReference type="InterPro" id="IPR050492">
    <property type="entry name" value="Bact_metal-bind_prot9"/>
</dbReference>
<dbReference type="EMBL" id="JACHMW010000001">
    <property type="protein sequence ID" value="MBB5848511.1"/>
    <property type="molecule type" value="Genomic_DNA"/>
</dbReference>
<dbReference type="PANTHER" id="PTHR42953:SF1">
    <property type="entry name" value="METAL-BINDING PROTEIN HI_0362-RELATED"/>
    <property type="match status" value="1"/>
</dbReference>
<evidence type="ECO:0000256" key="1">
    <source>
        <dbReference type="ARBA" id="ARBA00004196"/>
    </source>
</evidence>
<keyword evidence="9" id="KW-1185">Reference proteome</keyword>
<feature type="compositionally biased region" description="Basic and acidic residues" evidence="6">
    <location>
        <begin position="136"/>
        <end position="167"/>
    </location>
</feature>
<evidence type="ECO:0000256" key="6">
    <source>
        <dbReference type="SAM" id="MobiDB-lite"/>
    </source>
</evidence>
<accession>A0A7W9JII5</accession>
<dbReference type="Pfam" id="PF01297">
    <property type="entry name" value="ZnuA"/>
    <property type="match status" value="1"/>
</dbReference>
<dbReference type="PROSITE" id="PS51257">
    <property type="entry name" value="PROKAR_LIPOPROTEIN"/>
    <property type="match status" value="1"/>
</dbReference>
<dbReference type="GO" id="GO:0046872">
    <property type="term" value="F:metal ion binding"/>
    <property type="evidence" value="ECO:0007669"/>
    <property type="project" value="UniProtKB-KW"/>
</dbReference>
<protein>
    <submittedName>
        <fullName evidence="8">ABC-type Zn uptake system ZnuABC Zn-binding protein ZnuA</fullName>
    </submittedName>
</protein>
<evidence type="ECO:0000256" key="7">
    <source>
        <dbReference type="SAM" id="SignalP"/>
    </source>
</evidence>
<dbReference type="SUPFAM" id="SSF53807">
    <property type="entry name" value="Helical backbone' metal receptor"/>
    <property type="match status" value="1"/>
</dbReference>
<comment type="subcellular location">
    <subcellularLocation>
        <location evidence="1">Cell envelope</location>
    </subcellularLocation>
</comment>
<dbReference type="GO" id="GO:0007155">
    <property type="term" value="P:cell adhesion"/>
    <property type="evidence" value="ECO:0007669"/>
    <property type="project" value="InterPro"/>
</dbReference>
<dbReference type="Proteomes" id="UP000567246">
    <property type="component" value="Unassembled WGS sequence"/>
</dbReference>
<dbReference type="PANTHER" id="PTHR42953">
    <property type="entry name" value="HIGH-AFFINITY ZINC UPTAKE SYSTEM PROTEIN ZNUA-RELATED"/>
    <property type="match status" value="1"/>
</dbReference>
<evidence type="ECO:0000256" key="2">
    <source>
        <dbReference type="ARBA" id="ARBA00022448"/>
    </source>
</evidence>
<dbReference type="RefSeq" id="WP_184171671.1">
    <property type="nucleotide sequence ID" value="NZ_BAABAG010000001.1"/>
</dbReference>
<comment type="similarity">
    <text evidence="5">Belongs to the bacterial solute-binding protein 9 family.</text>
</comment>
<evidence type="ECO:0000256" key="4">
    <source>
        <dbReference type="ARBA" id="ARBA00022729"/>
    </source>
</evidence>
<dbReference type="InterPro" id="IPR006128">
    <property type="entry name" value="Lipoprotein_PsaA-like"/>
</dbReference>
<keyword evidence="3" id="KW-0479">Metal-binding</keyword>
<dbReference type="AlphaFoldDB" id="A0A7W9JII5"/>
<dbReference type="Gene3D" id="3.40.50.1980">
    <property type="entry name" value="Nitrogenase molybdenum iron protein domain"/>
    <property type="match status" value="2"/>
</dbReference>
<dbReference type="GO" id="GO:0030313">
    <property type="term" value="C:cell envelope"/>
    <property type="evidence" value="ECO:0007669"/>
    <property type="project" value="UniProtKB-SubCell"/>
</dbReference>
<proteinExistence type="inferred from homology"/>
<dbReference type="InterPro" id="IPR006127">
    <property type="entry name" value="ZnuA-like"/>
</dbReference>
<feature type="region of interest" description="Disordered" evidence="6">
    <location>
        <begin position="128"/>
        <end position="169"/>
    </location>
</feature>
<evidence type="ECO:0000256" key="5">
    <source>
        <dbReference type="RuleBase" id="RU003512"/>
    </source>
</evidence>
<name>A0A7W9JII5_9MICC</name>
<evidence type="ECO:0000313" key="9">
    <source>
        <dbReference type="Proteomes" id="UP000567246"/>
    </source>
</evidence>
<keyword evidence="2 5" id="KW-0813">Transport</keyword>